<evidence type="ECO:0000313" key="2">
    <source>
        <dbReference type="EMBL" id="EKX47814.1"/>
    </source>
</evidence>
<keyword evidence="4" id="KW-1185">Reference proteome</keyword>
<protein>
    <recommendedName>
        <fullName evidence="1">PA14 domain-containing protein</fullName>
    </recommendedName>
</protein>
<organism evidence="2">
    <name type="scientific">Guillardia theta (strain CCMP2712)</name>
    <name type="common">Cryptophyte</name>
    <dbReference type="NCBI Taxonomy" id="905079"/>
    <lineage>
        <taxon>Eukaryota</taxon>
        <taxon>Cryptophyceae</taxon>
        <taxon>Pyrenomonadales</taxon>
        <taxon>Geminigeraceae</taxon>
        <taxon>Guillardia</taxon>
    </lineage>
</organism>
<dbReference type="PaxDb" id="55529-EKX47814"/>
<accession>L1JI55</accession>
<feature type="domain" description="PA14" evidence="1">
    <location>
        <begin position="45"/>
        <end position="182"/>
    </location>
</feature>
<gene>
    <name evidence="2" type="ORF">GUITHDRAFT_106365</name>
</gene>
<dbReference type="HOGENOM" id="CLU_720501_0_0_1"/>
<dbReference type="InterPro" id="IPR037524">
    <property type="entry name" value="PA14/GLEYA"/>
</dbReference>
<dbReference type="KEGG" id="gtt:GUITHDRAFT_106365"/>
<dbReference type="SUPFAM" id="SSF56988">
    <property type="entry name" value="Anthrax protective antigen"/>
    <property type="match status" value="1"/>
</dbReference>
<evidence type="ECO:0000313" key="4">
    <source>
        <dbReference type="Proteomes" id="UP000011087"/>
    </source>
</evidence>
<reference evidence="3" key="3">
    <citation type="submission" date="2015-06" db="UniProtKB">
        <authorList>
            <consortium name="EnsemblProtists"/>
        </authorList>
    </citation>
    <scope>IDENTIFICATION</scope>
</reference>
<name>L1JI55_GUITC</name>
<dbReference type="EMBL" id="JH992988">
    <property type="protein sequence ID" value="EKX47814.1"/>
    <property type="molecule type" value="Genomic_DNA"/>
</dbReference>
<reference evidence="4" key="2">
    <citation type="submission" date="2012-11" db="EMBL/GenBank/DDBJ databases">
        <authorList>
            <person name="Kuo A."/>
            <person name="Curtis B.A."/>
            <person name="Tanifuji G."/>
            <person name="Burki F."/>
            <person name="Gruber A."/>
            <person name="Irimia M."/>
            <person name="Maruyama S."/>
            <person name="Arias M.C."/>
            <person name="Ball S.G."/>
            <person name="Gile G.H."/>
            <person name="Hirakawa Y."/>
            <person name="Hopkins J.F."/>
            <person name="Rensing S.A."/>
            <person name="Schmutz J."/>
            <person name="Symeonidi A."/>
            <person name="Elias M."/>
            <person name="Eveleigh R.J."/>
            <person name="Herman E.K."/>
            <person name="Klute M.J."/>
            <person name="Nakayama T."/>
            <person name="Obornik M."/>
            <person name="Reyes-Prieto A."/>
            <person name="Armbrust E.V."/>
            <person name="Aves S.J."/>
            <person name="Beiko R.G."/>
            <person name="Coutinho P."/>
            <person name="Dacks J.B."/>
            <person name="Durnford D.G."/>
            <person name="Fast N.M."/>
            <person name="Green B.R."/>
            <person name="Grisdale C."/>
            <person name="Hempe F."/>
            <person name="Henrissat B."/>
            <person name="Hoppner M.P."/>
            <person name="Ishida K.-I."/>
            <person name="Kim E."/>
            <person name="Koreny L."/>
            <person name="Kroth P.G."/>
            <person name="Liu Y."/>
            <person name="Malik S.-B."/>
            <person name="Maier U.G."/>
            <person name="McRose D."/>
            <person name="Mock T."/>
            <person name="Neilson J.A."/>
            <person name="Onodera N.T."/>
            <person name="Poole A.M."/>
            <person name="Pritham E.J."/>
            <person name="Richards T.A."/>
            <person name="Rocap G."/>
            <person name="Roy S.W."/>
            <person name="Sarai C."/>
            <person name="Schaack S."/>
            <person name="Shirato S."/>
            <person name="Slamovits C.H."/>
            <person name="Spencer D.F."/>
            <person name="Suzuki S."/>
            <person name="Worden A.Z."/>
            <person name="Zauner S."/>
            <person name="Barry K."/>
            <person name="Bell C."/>
            <person name="Bharti A.K."/>
            <person name="Crow J.A."/>
            <person name="Grimwood J."/>
            <person name="Kramer R."/>
            <person name="Lindquist E."/>
            <person name="Lucas S."/>
            <person name="Salamov A."/>
            <person name="McFadden G.I."/>
            <person name="Lane C.E."/>
            <person name="Keeling P.J."/>
            <person name="Gray M.W."/>
            <person name="Grigoriev I.V."/>
            <person name="Archibald J.M."/>
        </authorList>
    </citation>
    <scope>NUCLEOTIDE SEQUENCE</scope>
    <source>
        <strain evidence="4">CCMP2712</strain>
    </source>
</reference>
<dbReference type="PROSITE" id="PS51820">
    <property type="entry name" value="PA14"/>
    <property type="match status" value="1"/>
</dbReference>
<sequence>MLGIYVDGISHISGSPWEIRVKPGVLDLMYSFTRSGKYLASVGKLTGSGLSAHVYSGSNHFLSVKESISLSLDGPPIAEVEWNSAFEIIWNGFIILPYEGNVTFQSVLTNNQDRVAIWMDNQIIFDQWSSIDKLISSWNFYSNRIDSSHPISVRFSHRYGYCKFDIKWSWSGVDLYSIPVTQLFSQISHIQGSPFDVVIVPGFPRATATFGSGLTIAVVGNVATFIVTTSESIRNDYVALTSAGVLQLYASVFSQVGLFATYYDLNDDPSKVQILESFSSSAAKGLGDTNSTLRVNMQGFLFNLSSGEYAFNVGLGQDHERTSSSYTLNSDKNIVEVQVEYKYDFASTGLQIMWMGPGFGMKVMQSIFFDGDQRCFRKYHISEL</sequence>
<proteinExistence type="predicted"/>
<dbReference type="GeneID" id="17304598"/>
<evidence type="ECO:0000313" key="3">
    <source>
        <dbReference type="EnsemblProtists" id="EKX47814"/>
    </source>
</evidence>
<dbReference type="AlphaFoldDB" id="L1JI55"/>
<dbReference type="EnsemblProtists" id="EKX47814">
    <property type="protein sequence ID" value="EKX47814"/>
    <property type="gene ID" value="GUITHDRAFT_106365"/>
</dbReference>
<reference evidence="2 4" key="1">
    <citation type="journal article" date="2012" name="Nature">
        <title>Algal genomes reveal evolutionary mosaicism and the fate of nucleomorphs.</title>
        <authorList>
            <consortium name="DOE Joint Genome Institute"/>
            <person name="Curtis B.A."/>
            <person name="Tanifuji G."/>
            <person name="Burki F."/>
            <person name="Gruber A."/>
            <person name="Irimia M."/>
            <person name="Maruyama S."/>
            <person name="Arias M.C."/>
            <person name="Ball S.G."/>
            <person name="Gile G.H."/>
            <person name="Hirakawa Y."/>
            <person name="Hopkins J.F."/>
            <person name="Kuo A."/>
            <person name="Rensing S.A."/>
            <person name="Schmutz J."/>
            <person name="Symeonidi A."/>
            <person name="Elias M."/>
            <person name="Eveleigh R.J."/>
            <person name="Herman E.K."/>
            <person name="Klute M.J."/>
            <person name="Nakayama T."/>
            <person name="Obornik M."/>
            <person name="Reyes-Prieto A."/>
            <person name="Armbrust E.V."/>
            <person name="Aves S.J."/>
            <person name="Beiko R.G."/>
            <person name="Coutinho P."/>
            <person name="Dacks J.B."/>
            <person name="Durnford D.G."/>
            <person name="Fast N.M."/>
            <person name="Green B.R."/>
            <person name="Grisdale C.J."/>
            <person name="Hempel F."/>
            <person name="Henrissat B."/>
            <person name="Hoppner M.P."/>
            <person name="Ishida K."/>
            <person name="Kim E."/>
            <person name="Koreny L."/>
            <person name="Kroth P.G."/>
            <person name="Liu Y."/>
            <person name="Malik S.B."/>
            <person name="Maier U.G."/>
            <person name="McRose D."/>
            <person name="Mock T."/>
            <person name="Neilson J.A."/>
            <person name="Onodera N.T."/>
            <person name="Poole A.M."/>
            <person name="Pritham E.J."/>
            <person name="Richards T.A."/>
            <person name="Rocap G."/>
            <person name="Roy S.W."/>
            <person name="Sarai C."/>
            <person name="Schaack S."/>
            <person name="Shirato S."/>
            <person name="Slamovits C.H."/>
            <person name="Spencer D.F."/>
            <person name="Suzuki S."/>
            <person name="Worden A.Z."/>
            <person name="Zauner S."/>
            <person name="Barry K."/>
            <person name="Bell C."/>
            <person name="Bharti A.K."/>
            <person name="Crow J.A."/>
            <person name="Grimwood J."/>
            <person name="Kramer R."/>
            <person name="Lindquist E."/>
            <person name="Lucas S."/>
            <person name="Salamov A."/>
            <person name="McFadden G.I."/>
            <person name="Lane C.E."/>
            <person name="Keeling P.J."/>
            <person name="Gray M.W."/>
            <person name="Grigoriev I.V."/>
            <person name="Archibald J.M."/>
        </authorList>
    </citation>
    <scope>NUCLEOTIDE SEQUENCE</scope>
    <source>
        <strain evidence="2 4">CCMP2712</strain>
    </source>
</reference>
<dbReference type="Proteomes" id="UP000011087">
    <property type="component" value="Unassembled WGS sequence"/>
</dbReference>
<dbReference type="RefSeq" id="XP_005834794.1">
    <property type="nucleotide sequence ID" value="XM_005834737.1"/>
</dbReference>
<dbReference type="Gene3D" id="3.90.182.10">
    <property type="entry name" value="Toxin - Anthrax Protective Antigen,domain 1"/>
    <property type="match status" value="1"/>
</dbReference>
<evidence type="ECO:0000259" key="1">
    <source>
        <dbReference type="PROSITE" id="PS51820"/>
    </source>
</evidence>